<feature type="signal peptide" evidence="1">
    <location>
        <begin position="1"/>
        <end position="20"/>
    </location>
</feature>
<dbReference type="AlphaFoldDB" id="A0A090S6E9"/>
<evidence type="ECO:0000256" key="1">
    <source>
        <dbReference type="SAM" id="SignalP"/>
    </source>
</evidence>
<dbReference type="Gene3D" id="3.40.30.10">
    <property type="entry name" value="Glutaredoxin"/>
    <property type="match status" value="1"/>
</dbReference>
<dbReference type="EMBL" id="BBMR01000020">
    <property type="protein sequence ID" value="GAL23310.1"/>
    <property type="molecule type" value="Genomic_DNA"/>
</dbReference>
<dbReference type="InterPro" id="IPR006513">
    <property type="entry name" value="YtfJ_HI0045"/>
</dbReference>
<name>A0A090S6E9_9VIBR</name>
<sequence>MKLKPLLTLAVLFMPALAMATNLQVGSNARSVSVKDHGELILNNDAISYQAWSSGDMLGKVRVIQAIAGRSSSKEMNAPLMAAITAADFPKESYQTTTVINQDDAMWGTSSFVKSSAEDSKKEFPWSSMVLDKHGLVANAWQLAEESSAIIVQDKQGKILYVKEGALSEADIQQVLSLVTDNI</sequence>
<keyword evidence="3" id="KW-1185">Reference proteome</keyword>
<accession>A0A090S6E9</accession>
<reference evidence="2 3" key="2">
    <citation type="submission" date="2014-09" db="EMBL/GenBank/DDBJ databases">
        <authorList>
            <consortium name="NBRP consortium"/>
            <person name="Sawabe T."/>
            <person name="Meirelles P."/>
            <person name="Nakanishi M."/>
            <person name="Sayaka M."/>
            <person name="Hattori M."/>
            <person name="Ohkuma M."/>
        </authorList>
    </citation>
    <scope>NUCLEOTIDE SEQUENCE [LARGE SCALE GENOMIC DNA]</scope>
    <source>
        <strain evidence="3">JCM19235</strain>
    </source>
</reference>
<organism evidence="2 3">
    <name type="scientific">Vibrio maritimus</name>
    <dbReference type="NCBI Taxonomy" id="990268"/>
    <lineage>
        <taxon>Bacteria</taxon>
        <taxon>Pseudomonadati</taxon>
        <taxon>Pseudomonadota</taxon>
        <taxon>Gammaproteobacteria</taxon>
        <taxon>Vibrionales</taxon>
        <taxon>Vibrionaceae</taxon>
        <taxon>Vibrio</taxon>
    </lineage>
</organism>
<evidence type="ECO:0000313" key="2">
    <source>
        <dbReference type="EMBL" id="GAL23310.1"/>
    </source>
</evidence>
<keyword evidence="1" id="KW-0732">Signal</keyword>
<proteinExistence type="predicted"/>
<gene>
    <name evidence="2" type="ORF">JCM19235_107</name>
</gene>
<dbReference type="RefSeq" id="WP_042478718.1">
    <property type="nucleotide sequence ID" value="NZ_CP090438.1"/>
</dbReference>
<feature type="chain" id="PRO_5001864249" evidence="1">
    <location>
        <begin position="21"/>
        <end position="183"/>
    </location>
</feature>
<comment type="caution">
    <text evidence="2">The sequence shown here is derived from an EMBL/GenBank/DDBJ whole genome shotgun (WGS) entry which is preliminary data.</text>
</comment>
<dbReference type="Pfam" id="PF09695">
    <property type="entry name" value="YtfJ_HI0045"/>
    <property type="match status" value="1"/>
</dbReference>
<dbReference type="Proteomes" id="UP000029228">
    <property type="component" value="Unassembled WGS sequence"/>
</dbReference>
<dbReference type="STRING" id="990268.JCM19235_107"/>
<evidence type="ECO:0000313" key="3">
    <source>
        <dbReference type="Proteomes" id="UP000029228"/>
    </source>
</evidence>
<protein>
    <submittedName>
        <fullName evidence="2">Protein ytfJ</fullName>
    </submittedName>
</protein>
<reference evidence="2 3" key="1">
    <citation type="submission" date="2014-09" db="EMBL/GenBank/DDBJ databases">
        <title>Vibrio maritimus JCM 19235. (C45) whole genome shotgun sequence.</title>
        <authorList>
            <person name="Sawabe T."/>
            <person name="Meirelles P."/>
            <person name="Nakanishi M."/>
            <person name="Sayaka M."/>
            <person name="Hattori M."/>
            <person name="Ohkuma M."/>
        </authorList>
    </citation>
    <scope>NUCLEOTIDE SEQUENCE [LARGE SCALE GENOMIC DNA]</scope>
    <source>
        <strain evidence="3">JCM19235</strain>
    </source>
</reference>
<dbReference type="OrthoDB" id="5689995at2"/>
<dbReference type="NCBIfam" id="TIGR01626">
    <property type="entry name" value="ytfJ_HI0045"/>
    <property type="match status" value="1"/>
</dbReference>